<feature type="chain" id="PRO_5032347511" evidence="3">
    <location>
        <begin position="26"/>
        <end position="256"/>
    </location>
</feature>
<dbReference type="Pfam" id="PF03524">
    <property type="entry name" value="CagX"/>
    <property type="match status" value="1"/>
</dbReference>
<organism evidence="4 5">
    <name type="scientific">Undibacterium oligocarboniphilum</name>
    <dbReference type="NCBI Taxonomy" id="666702"/>
    <lineage>
        <taxon>Bacteria</taxon>
        <taxon>Pseudomonadati</taxon>
        <taxon>Pseudomonadota</taxon>
        <taxon>Betaproteobacteria</taxon>
        <taxon>Burkholderiales</taxon>
        <taxon>Oxalobacteraceae</taxon>
        <taxon>Undibacterium</taxon>
    </lineage>
</organism>
<keyword evidence="5" id="KW-1185">Reference proteome</keyword>
<name>A0A850QI72_9BURK</name>
<evidence type="ECO:0000313" key="4">
    <source>
        <dbReference type="EMBL" id="NVO78988.1"/>
    </source>
</evidence>
<dbReference type="Gene3D" id="2.60.40.2500">
    <property type="match status" value="1"/>
</dbReference>
<proteinExistence type="inferred from homology"/>
<evidence type="ECO:0000256" key="2">
    <source>
        <dbReference type="ARBA" id="ARBA00022729"/>
    </source>
</evidence>
<feature type="signal peptide" evidence="3">
    <location>
        <begin position="1"/>
        <end position="25"/>
    </location>
</feature>
<accession>A0A850QI72</accession>
<dbReference type="EMBL" id="JABXYJ010000008">
    <property type="protein sequence ID" value="NVO78988.1"/>
    <property type="molecule type" value="Genomic_DNA"/>
</dbReference>
<dbReference type="RefSeq" id="WP_176804523.1">
    <property type="nucleotide sequence ID" value="NZ_JABXYJ010000008.1"/>
</dbReference>
<evidence type="ECO:0000313" key="5">
    <source>
        <dbReference type="Proteomes" id="UP000588051"/>
    </source>
</evidence>
<dbReference type="CDD" id="cd06911">
    <property type="entry name" value="VirB9_CagX_TrbG"/>
    <property type="match status" value="1"/>
</dbReference>
<protein>
    <submittedName>
        <fullName evidence="4">TrbG/VirB9 family P-type conjugative transfer protein</fullName>
    </submittedName>
</protein>
<evidence type="ECO:0000256" key="1">
    <source>
        <dbReference type="ARBA" id="ARBA00006135"/>
    </source>
</evidence>
<comment type="similarity">
    <text evidence="1">Belongs to the TrbG/VirB9 family.</text>
</comment>
<dbReference type="InterPro" id="IPR038161">
    <property type="entry name" value="VirB9/CagX/TrbG_C_sf"/>
</dbReference>
<dbReference type="Proteomes" id="UP000588051">
    <property type="component" value="Unassembled WGS sequence"/>
</dbReference>
<dbReference type="InterPro" id="IPR033645">
    <property type="entry name" value="VirB9/CagX/TrbG_C"/>
</dbReference>
<sequence>MKKIYISLALFLSIFGMLSQGISHAEVTPQALPTDSRMVVVKYNPAQIVTILTAPFYMTHIELEAGEKLEIDPALGDTIQWEVESKENHVFIKPDVQNIRTNMSLVTNKKRTYQFSLIASPEGGIYYQYVQFKYPEIKNRLLASSQPADHVESPQDQPTIRVKDPSSLNSNYKISGDAKFRPDFVQDDGKFTWIKFPSDLTELPMIYAKENGSYVDVNYTPKPKNNYVTVTKTADEFLLVLDKEEVRITKKKTGFW</sequence>
<reference evidence="4 5" key="1">
    <citation type="submission" date="2020-06" db="EMBL/GenBank/DDBJ databases">
        <authorList>
            <person name="Qiu C."/>
            <person name="Liu Z."/>
        </authorList>
    </citation>
    <scope>NUCLEOTIDE SEQUENCE [LARGE SCALE GENOMIC DNA]</scope>
    <source>
        <strain evidence="4 5">EM 1</strain>
    </source>
</reference>
<evidence type="ECO:0000256" key="3">
    <source>
        <dbReference type="SAM" id="SignalP"/>
    </source>
</evidence>
<dbReference type="AlphaFoldDB" id="A0A850QI72"/>
<keyword evidence="2 3" id="KW-0732">Signal</keyword>
<comment type="caution">
    <text evidence="4">The sequence shown here is derived from an EMBL/GenBank/DDBJ whole genome shotgun (WGS) entry which is preliminary data.</text>
</comment>
<gene>
    <name evidence="4" type="ORF">HV832_14250</name>
</gene>
<dbReference type="InterPro" id="IPR010258">
    <property type="entry name" value="Conjugal_tfr_TrbG/VirB9/CagX"/>
</dbReference>